<protein>
    <submittedName>
        <fullName evidence="4">Uncharacterized protein</fullName>
    </submittedName>
</protein>
<name>A0A4U0UPK7_9PEZI</name>
<feature type="region of interest" description="Disordered" evidence="1">
    <location>
        <begin position="1"/>
        <end position="101"/>
    </location>
</feature>
<comment type="caution">
    <text evidence="4">The sequence shown here is derived from an EMBL/GenBank/DDBJ whole genome shotgun (WGS) entry which is preliminary data.</text>
</comment>
<dbReference type="EMBL" id="JASUXU010000037">
    <property type="protein sequence ID" value="KAK0318251.1"/>
    <property type="molecule type" value="Genomic_DNA"/>
</dbReference>
<sequence>MGAHHSKTDRSGSMKDGKRSPVQEKHTSSDSTTPFAVLNIGRSSTIDKRVSFGEKSMGRSRTNTMSFHGSTHTADSVATPPTAIHDLDGHSNVSRPPPPPRLHHLSELIDPEEVPFDGHVRSPSGQLLAPEEYLVHPDRPLSIRERQEEIRLRVRAASRLGAAAAAAEKARVVAAVPAKEVSIVTVF</sequence>
<dbReference type="OrthoDB" id="3912031at2759"/>
<evidence type="ECO:0000313" key="2">
    <source>
        <dbReference type="EMBL" id="KAK0318251.1"/>
    </source>
</evidence>
<evidence type="ECO:0000313" key="4">
    <source>
        <dbReference type="EMBL" id="TKA36865.1"/>
    </source>
</evidence>
<dbReference type="Proteomes" id="UP001175353">
    <property type="component" value="Unassembled WGS sequence"/>
</dbReference>
<reference evidence="3" key="3">
    <citation type="submission" date="2023-06" db="EMBL/GenBank/DDBJ databases">
        <title>Black Yeasts Isolated from many extreme environments.</title>
        <authorList>
            <person name="Coleine C."/>
            <person name="Stajich J.E."/>
            <person name="Selbmann L."/>
        </authorList>
    </citation>
    <scope>NUCLEOTIDE SEQUENCE</scope>
    <source>
        <strain evidence="3">CCFEE 5200</strain>
    </source>
</reference>
<reference evidence="2" key="2">
    <citation type="submission" date="2021-12" db="EMBL/GenBank/DDBJ databases">
        <title>Black yeast isolated from Biological Soil Crust.</title>
        <authorList>
            <person name="Kurbessoian T."/>
        </authorList>
    </citation>
    <scope>NUCLEOTIDE SEQUENCE</scope>
    <source>
        <strain evidence="2">CCFEE 5208</strain>
    </source>
</reference>
<organism evidence="4 5">
    <name type="scientific">Friedmanniomyces endolithicus</name>
    <dbReference type="NCBI Taxonomy" id="329885"/>
    <lineage>
        <taxon>Eukaryota</taxon>
        <taxon>Fungi</taxon>
        <taxon>Dikarya</taxon>
        <taxon>Ascomycota</taxon>
        <taxon>Pezizomycotina</taxon>
        <taxon>Dothideomycetes</taxon>
        <taxon>Dothideomycetidae</taxon>
        <taxon>Mycosphaerellales</taxon>
        <taxon>Teratosphaeriaceae</taxon>
        <taxon>Friedmanniomyces</taxon>
    </lineage>
</organism>
<gene>
    <name evidence="4" type="ORF">B0A54_12707</name>
    <name evidence="2" type="ORF">LTR82_010639</name>
    <name evidence="3" type="ORF">LTR91_002258</name>
</gene>
<accession>A0A4U0UPK7</accession>
<evidence type="ECO:0000313" key="6">
    <source>
        <dbReference type="Proteomes" id="UP001175353"/>
    </source>
</evidence>
<evidence type="ECO:0000313" key="3">
    <source>
        <dbReference type="EMBL" id="KAK1010974.1"/>
    </source>
</evidence>
<feature type="compositionally biased region" description="Polar residues" evidence="1">
    <location>
        <begin position="59"/>
        <end position="76"/>
    </location>
</feature>
<keyword evidence="6" id="KW-1185">Reference proteome</keyword>
<dbReference type="Proteomes" id="UP001168146">
    <property type="component" value="Unassembled WGS sequence"/>
</dbReference>
<proteinExistence type="predicted"/>
<dbReference type="AlphaFoldDB" id="A0A4U0UPK7"/>
<evidence type="ECO:0000313" key="5">
    <source>
        <dbReference type="Proteomes" id="UP000310066"/>
    </source>
</evidence>
<dbReference type="EMBL" id="NAJP01000056">
    <property type="protein sequence ID" value="TKA36865.1"/>
    <property type="molecule type" value="Genomic_DNA"/>
</dbReference>
<dbReference type="Proteomes" id="UP000310066">
    <property type="component" value="Unassembled WGS sequence"/>
</dbReference>
<reference evidence="4 5" key="1">
    <citation type="submission" date="2017-03" db="EMBL/GenBank/DDBJ databases">
        <title>Genomes of endolithic fungi from Antarctica.</title>
        <authorList>
            <person name="Coleine C."/>
            <person name="Masonjones S."/>
            <person name="Stajich J.E."/>
        </authorList>
    </citation>
    <scope>NUCLEOTIDE SEQUENCE [LARGE SCALE GENOMIC DNA]</scope>
    <source>
        <strain evidence="4 5">CCFEE 5311</strain>
    </source>
</reference>
<dbReference type="EMBL" id="JAUJLE010000010">
    <property type="protein sequence ID" value="KAK1010974.1"/>
    <property type="molecule type" value="Genomic_DNA"/>
</dbReference>
<feature type="compositionally biased region" description="Basic and acidic residues" evidence="1">
    <location>
        <begin position="1"/>
        <end position="28"/>
    </location>
</feature>
<evidence type="ECO:0000256" key="1">
    <source>
        <dbReference type="SAM" id="MobiDB-lite"/>
    </source>
</evidence>